<dbReference type="AlphaFoldDB" id="A0AA52H9H1"/>
<dbReference type="RefSeq" id="WP_310798744.1">
    <property type="nucleotide sequence ID" value="NZ_CP123872.1"/>
</dbReference>
<dbReference type="Proteomes" id="UP001268683">
    <property type="component" value="Chromosome"/>
</dbReference>
<dbReference type="PROSITE" id="PS01031">
    <property type="entry name" value="SHSP"/>
    <property type="match status" value="1"/>
</dbReference>
<dbReference type="InterPro" id="IPR008978">
    <property type="entry name" value="HSP20-like_chaperone"/>
</dbReference>
<dbReference type="PANTHER" id="PTHR47062:SF1">
    <property type="entry name" value="SMALL HEAT SHOCK PROTEIN IBPA"/>
    <property type="match status" value="1"/>
</dbReference>
<dbReference type="KEGG" id="tmk:QGN29_00820"/>
<dbReference type="EMBL" id="CP123872">
    <property type="protein sequence ID" value="WND02904.1"/>
    <property type="molecule type" value="Genomic_DNA"/>
</dbReference>
<feature type="domain" description="SHSP" evidence="4">
    <location>
        <begin position="29"/>
        <end position="140"/>
    </location>
</feature>
<evidence type="ECO:0000313" key="6">
    <source>
        <dbReference type="Proteomes" id="UP001268683"/>
    </source>
</evidence>
<gene>
    <name evidence="5" type="ORF">QGN29_00820</name>
</gene>
<dbReference type="PANTHER" id="PTHR47062">
    <property type="match status" value="1"/>
</dbReference>
<dbReference type="CDD" id="cd06470">
    <property type="entry name" value="ACD_IbpA-B_like"/>
    <property type="match status" value="1"/>
</dbReference>
<keyword evidence="6" id="KW-1185">Reference proteome</keyword>
<keyword evidence="1" id="KW-0346">Stress response</keyword>
<evidence type="ECO:0000256" key="3">
    <source>
        <dbReference type="RuleBase" id="RU003616"/>
    </source>
</evidence>
<dbReference type="Gene3D" id="2.60.40.790">
    <property type="match status" value="1"/>
</dbReference>
<comment type="similarity">
    <text evidence="2 3">Belongs to the small heat shock protein (HSP20) family.</text>
</comment>
<dbReference type="SUPFAM" id="SSF49764">
    <property type="entry name" value="HSP20-like chaperones"/>
    <property type="match status" value="1"/>
</dbReference>
<evidence type="ECO:0000259" key="4">
    <source>
        <dbReference type="PROSITE" id="PS01031"/>
    </source>
</evidence>
<accession>A0AA52H9H1</accession>
<evidence type="ECO:0000256" key="2">
    <source>
        <dbReference type="PROSITE-ProRule" id="PRU00285"/>
    </source>
</evidence>
<dbReference type="Pfam" id="PF00011">
    <property type="entry name" value="HSP20"/>
    <property type="match status" value="1"/>
</dbReference>
<evidence type="ECO:0000313" key="5">
    <source>
        <dbReference type="EMBL" id="WND02904.1"/>
    </source>
</evidence>
<organism evidence="5 6">
    <name type="scientific">Temperatibacter marinus</name>
    <dbReference type="NCBI Taxonomy" id="1456591"/>
    <lineage>
        <taxon>Bacteria</taxon>
        <taxon>Pseudomonadati</taxon>
        <taxon>Pseudomonadota</taxon>
        <taxon>Alphaproteobacteria</taxon>
        <taxon>Kordiimonadales</taxon>
        <taxon>Temperatibacteraceae</taxon>
        <taxon>Temperatibacter</taxon>
    </lineage>
</organism>
<sequence>MRRFDLSPLMKSSIGFDHLNRMLDTAFAEDGGSSYPPYNIEKISEDDYQISMAVAGFSPEELVVTVEENRLIIRSESLPENSERSYLHRGIAKRAFDRQFNLAESIKVGDAAYENGLLVVNLKRIIPEHKKPRQIEIRNGKSDAVHTALEVDAA</sequence>
<evidence type="ECO:0000256" key="1">
    <source>
        <dbReference type="ARBA" id="ARBA00023016"/>
    </source>
</evidence>
<dbReference type="InterPro" id="IPR002068">
    <property type="entry name" value="A-crystallin/Hsp20_dom"/>
</dbReference>
<reference evidence="5" key="1">
    <citation type="submission" date="2023-04" db="EMBL/GenBank/DDBJ databases">
        <title>Complete genome sequence of Temperatibacter marinus.</title>
        <authorList>
            <person name="Rong J.-C."/>
            <person name="Yi M.-L."/>
            <person name="Zhao Q."/>
        </authorList>
    </citation>
    <scope>NUCLEOTIDE SEQUENCE</scope>
    <source>
        <strain evidence="5">NBRC 110045</strain>
    </source>
</reference>
<protein>
    <submittedName>
        <fullName evidence="5">Hsp20 family protein</fullName>
    </submittedName>
</protein>
<dbReference type="InterPro" id="IPR037913">
    <property type="entry name" value="ACD_IbpA/B"/>
</dbReference>
<name>A0AA52H9H1_9PROT</name>
<proteinExistence type="inferred from homology"/>